<dbReference type="EMBL" id="JADBEC010000001">
    <property type="protein sequence ID" value="MBE1506426.1"/>
    <property type="molecule type" value="Genomic_DNA"/>
</dbReference>
<reference evidence="1 2" key="1">
    <citation type="submission" date="2020-10" db="EMBL/GenBank/DDBJ databases">
        <title>Sequencing the genomes of 1000 actinobacteria strains.</title>
        <authorList>
            <person name="Klenk H.-P."/>
        </authorList>
    </citation>
    <scope>NUCLEOTIDE SEQUENCE [LARGE SCALE GENOMIC DNA]</scope>
    <source>
        <strain evidence="1 2">DSM 7307</strain>
    </source>
</reference>
<dbReference type="SUPFAM" id="SSF51120">
    <property type="entry name" value="beta-Roll"/>
    <property type="match status" value="1"/>
</dbReference>
<dbReference type="RefSeq" id="WP_192730130.1">
    <property type="nucleotide sequence ID" value="NZ_BAAAVL010000013.1"/>
</dbReference>
<dbReference type="InterPro" id="IPR011049">
    <property type="entry name" value="Serralysin-like_metalloprot_C"/>
</dbReference>
<accession>A0ABR9IT99</accession>
<keyword evidence="2" id="KW-1185">Reference proteome</keyword>
<evidence type="ECO:0000313" key="1">
    <source>
        <dbReference type="EMBL" id="MBE1506426.1"/>
    </source>
</evidence>
<name>A0ABR9IT99_RHIVS</name>
<dbReference type="Proteomes" id="UP000620262">
    <property type="component" value="Unassembled WGS sequence"/>
</dbReference>
<dbReference type="Pfam" id="PF00353">
    <property type="entry name" value="HemolysinCabind"/>
    <property type="match status" value="2"/>
</dbReference>
<sequence length="312" mass="32687">MIFAPPHDFLGQIDITFFGEAGTDSAYLNFQPMGALDVDFTKIGPPGTYTSIMYLTHADGSYAGQFFIEPDVEHVSVIGSNFADRMIGNAGDDQLDGKGGADTFFETMGNDTYIFDDTGDRVAIYSGPLLTVPDGGVDTIWTTVSVDLRDQGPVENLRLNGTADIDATGNGLANLITGNAGSNLIAGGAGNDSLYGKGGADTFHFDDMGAASKDFVWDFDADDKISLGPAFAGLDVDNNGVVDAASFEIVNKWGAGGTKAGPELIYNSTTGILSYDADGASTTHAAQDIAFIGVNKTFFDNTDILVNSSLLV</sequence>
<organism evidence="1 2">
    <name type="scientific">Rhizobium viscosum</name>
    <name type="common">Arthrobacter viscosus</name>
    <dbReference type="NCBI Taxonomy" id="1673"/>
    <lineage>
        <taxon>Bacteria</taxon>
        <taxon>Pseudomonadati</taxon>
        <taxon>Pseudomonadota</taxon>
        <taxon>Alphaproteobacteria</taxon>
        <taxon>Hyphomicrobiales</taxon>
        <taxon>Rhizobiaceae</taxon>
        <taxon>Rhizobium/Agrobacterium group</taxon>
        <taxon>Rhizobium</taxon>
    </lineage>
</organism>
<dbReference type="InterPro" id="IPR001343">
    <property type="entry name" value="Hemolysn_Ca-bd"/>
</dbReference>
<comment type="caution">
    <text evidence="1">The sequence shown here is derived from an EMBL/GenBank/DDBJ whole genome shotgun (WGS) entry which is preliminary data.</text>
</comment>
<evidence type="ECO:0000313" key="2">
    <source>
        <dbReference type="Proteomes" id="UP000620262"/>
    </source>
</evidence>
<dbReference type="PRINTS" id="PR00313">
    <property type="entry name" value="CABNDNGRPT"/>
</dbReference>
<protein>
    <submittedName>
        <fullName evidence="1">Ca2+-binding RTX toxin-like protein</fullName>
    </submittedName>
</protein>
<dbReference type="Gene3D" id="2.150.10.10">
    <property type="entry name" value="Serralysin-like metalloprotease, C-terminal"/>
    <property type="match status" value="2"/>
</dbReference>
<gene>
    <name evidence="1" type="ORF">H4W29_003607</name>
</gene>
<proteinExistence type="predicted"/>